<dbReference type="PIRSF" id="PIRSF034888">
    <property type="entry name" value="P-loop_UCP034888"/>
    <property type="match status" value="1"/>
</dbReference>
<reference evidence="3" key="1">
    <citation type="submission" date="2018-06" db="EMBL/GenBank/DDBJ databases">
        <authorList>
            <person name="Ashton P.M."/>
            <person name="Dallman T."/>
            <person name="Nair S."/>
            <person name="De Pinna E."/>
            <person name="Peters T."/>
            <person name="Grant K."/>
        </authorList>
    </citation>
    <scope>NUCLEOTIDE SEQUENCE</scope>
    <source>
        <strain evidence="3">458084</strain>
    </source>
</reference>
<dbReference type="AlphaFoldDB" id="A0A5I0D6X0"/>
<dbReference type="PANTHER" id="PTHR43581">
    <property type="entry name" value="ATP/GTP PHOSPHATASE"/>
    <property type="match status" value="1"/>
</dbReference>
<dbReference type="InterPro" id="IPR022532">
    <property type="entry name" value="DUF3696"/>
</dbReference>
<dbReference type="Gene3D" id="3.40.50.300">
    <property type="entry name" value="P-loop containing nucleotide triphosphate hydrolases"/>
    <property type="match status" value="2"/>
</dbReference>
<evidence type="ECO:0008006" key="4">
    <source>
        <dbReference type="Google" id="ProtNLM"/>
    </source>
</evidence>
<name>A0A5I0D6X0_SALET</name>
<dbReference type="InterPro" id="IPR051396">
    <property type="entry name" value="Bact_Antivir_Def_Nuclease"/>
</dbReference>
<dbReference type="Pfam" id="PF12476">
    <property type="entry name" value="DUF3696"/>
    <property type="match status" value="1"/>
</dbReference>
<dbReference type="SUPFAM" id="SSF52540">
    <property type="entry name" value="P-loop containing nucleoside triphosphate hydrolases"/>
    <property type="match status" value="1"/>
</dbReference>
<organism evidence="3">
    <name type="scientific">Salmonella enterica subsp. enterica serovar Ouagadougou</name>
    <dbReference type="NCBI Taxonomy" id="2564899"/>
    <lineage>
        <taxon>Bacteria</taxon>
        <taxon>Pseudomonadati</taxon>
        <taxon>Pseudomonadota</taxon>
        <taxon>Gammaproteobacteria</taxon>
        <taxon>Enterobacterales</taxon>
        <taxon>Enterobacteriaceae</taxon>
        <taxon>Salmonella</taxon>
    </lineage>
</organism>
<dbReference type="InterPro" id="IPR014592">
    <property type="entry name" value="P-loop_UCP034888"/>
</dbReference>
<gene>
    <name evidence="3" type="ORF">DNM41_24085</name>
</gene>
<proteinExistence type="predicted"/>
<feature type="domain" description="DUF3696" evidence="1">
    <location>
        <begin position="307"/>
        <end position="352"/>
    </location>
</feature>
<evidence type="ECO:0000313" key="3">
    <source>
        <dbReference type="EMBL" id="EBV0637949.1"/>
    </source>
</evidence>
<sequence>MADLIINKLKIASLKSLPSNEVEIRPLTLLAGINNSGKSTIIQAVRMFFSASRGDSPFLKGHGDISEIRSKSSSKNSDISISFEYSNGDSDVLIISEEKTTSPRKSPHVIYIGADRLGPRPSLETYQGAGNIPFIGGRGEHIVDFITKLSALIVPNDLHHECSEGVTLEYEIKGWLNEISPGVESFFETHAKSDTSHSEFDGYRSTNVGFGLSYTLPVIAAILSASIQHEDNTKFANNFSERWVNEQKNNGFLLALENPEAHLHPQGQTAMGELIAKAANSGLQIILETHSDHLMDGIRIAVKNGICKSENIIFHYLEKNSDGITNIITPRLNSNGQLESWPVGFFDQTLKNRAILAKRSR</sequence>
<dbReference type="Pfam" id="PF13175">
    <property type="entry name" value="AAA_15"/>
    <property type="match status" value="2"/>
</dbReference>
<comment type="caution">
    <text evidence="3">The sequence shown here is derived from an EMBL/GenBank/DDBJ whole genome shotgun (WGS) entry which is preliminary data.</text>
</comment>
<evidence type="ECO:0000259" key="1">
    <source>
        <dbReference type="Pfam" id="PF12476"/>
    </source>
</evidence>
<feature type="domain" description="Endonuclease GajA/Old nuclease/RecF-like AAA" evidence="2">
    <location>
        <begin position="206"/>
        <end position="294"/>
    </location>
</feature>
<accession>A0A5I0D6X0</accession>
<protein>
    <recommendedName>
        <fullName evidence="4">DUF3696 domain-containing protein</fullName>
    </recommendedName>
</protein>
<evidence type="ECO:0000259" key="2">
    <source>
        <dbReference type="Pfam" id="PF13175"/>
    </source>
</evidence>
<dbReference type="EMBL" id="AAHEBA010000044">
    <property type="protein sequence ID" value="EBV0637949.1"/>
    <property type="molecule type" value="Genomic_DNA"/>
</dbReference>
<dbReference type="InterPro" id="IPR041685">
    <property type="entry name" value="AAA_GajA/Old/RecF-like"/>
</dbReference>
<dbReference type="PANTHER" id="PTHR43581:SF2">
    <property type="entry name" value="EXCINUCLEASE ATPASE SUBUNIT"/>
    <property type="match status" value="1"/>
</dbReference>
<feature type="domain" description="Endonuclease GajA/Old nuclease/RecF-like AAA" evidence="2">
    <location>
        <begin position="6"/>
        <end position="98"/>
    </location>
</feature>
<dbReference type="InterPro" id="IPR027417">
    <property type="entry name" value="P-loop_NTPase"/>
</dbReference>